<dbReference type="InterPro" id="IPR007111">
    <property type="entry name" value="NACHT_NTPase"/>
</dbReference>
<gene>
    <name evidence="2" type="ORF">DKW60_19565</name>
</gene>
<evidence type="ECO:0000313" key="2">
    <source>
        <dbReference type="EMBL" id="PWQ92719.1"/>
    </source>
</evidence>
<protein>
    <submittedName>
        <fullName evidence="2">Histidine kinase</fullName>
    </submittedName>
</protein>
<dbReference type="OrthoDB" id="6875580at2"/>
<dbReference type="Gene3D" id="3.40.50.300">
    <property type="entry name" value="P-loop containing nucleotide triphosphate hydrolases"/>
    <property type="match status" value="1"/>
</dbReference>
<dbReference type="Pfam" id="PF05729">
    <property type="entry name" value="NACHT"/>
    <property type="match status" value="1"/>
</dbReference>
<dbReference type="PROSITE" id="PS50837">
    <property type="entry name" value="NACHT"/>
    <property type="match status" value="1"/>
</dbReference>
<evidence type="ECO:0000313" key="3">
    <source>
        <dbReference type="Proteomes" id="UP000245539"/>
    </source>
</evidence>
<proteinExistence type="predicted"/>
<dbReference type="Proteomes" id="UP000245539">
    <property type="component" value="Unassembled WGS sequence"/>
</dbReference>
<feature type="non-terminal residue" evidence="2">
    <location>
        <position position="1"/>
    </location>
</feature>
<dbReference type="SUPFAM" id="SSF52540">
    <property type="entry name" value="P-loop containing nucleoside triphosphate hydrolases"/>
    <property type="match status" value="1"/>
</dbReference>
<keyword evidence="2" id="KW-0418">Kinase</keyword>
<organism evidence="2 3">
    <name type="scientific">Leucothrix pacifica</name>
    <dbReference type="NCBI Taxonomy" id="1247513"/>
    <lineage>
        <taxon>Bacteria</taxon>
        <taxon>Pseudomonadati</taxon>
        <taxon>Pseudomonadota</taxon>
        <taxon>Gammaproteobacteria</taxon>
        <taxon>Thiotrichales</taxon>
        <taxon>Thiotrichaceae</taxon>
        <taxon>Leucothrix</taxon>
    </lineage>
</organism>
<dbReference type="PANTHER" id="PTHR46844:SF1">
    <property type="entry name" value="SLR5058 PROTEIN"/>
    <property type="match status" value="1"/>
</dbReference>
<dbReference type="EMBL" id="QGKM01000077">
    <property type="protein sequence ID" value="PWQ92719.1"/>
    <property type="molecule type" value="Genomic_DNA"/>
</dbReference>
<feature type="domain" description="NACHT" evidence="1">
    <location>
        <begin position="50"/>
        <end position="168"/>
    </location>
</feature>
<reference evidence="2 3" key="1">
    <citation type="submission" date="2018-05" db="EMBL/GenBank/DDBJ databases">
        <title>Leucothrix arctica sp. nov., isolated from Arctic seawater.</title>
        <authorList>
            <person name="Choi A."/>
            <person name="Baek K."/>
        </authorList>
    </citation>
    <scope>NUCLEOTIDE SEQUENCE [LARGE SCALE GENOMIC DNA]</scope>
    <source>
        <strain evidence="2 3">JCM 18388</strain>
    </source>
</reference>
<dbReference type="Pfam" id="PF22716">
    <property type="entry name" value="SNaCT11"/>
    <property type="match status" value="1"/>
</dbReference>
<keyword evidence="3" id="KW-1185">Reference proteome</keyword>
<dbReference type="AlphaFoldDB" id="A0A317C311"/>
<dbReference type="RefSeq" id="WP_109839361.1">
    <property type="nucleotide sequence ID" value="NZ_QGKM01000077.1"/>
</dbReference>
<keyword evidence="2" id="KW-0808">Transferase</keyword>
<sequence>KNDALLAPVEQVRTVINPEKICDLYEVYVPSAAVFRGVDSVDNVDFFGKKKVLIEAVAGSGKSLLMRHLCMKERDREQYIPLFIEFRNLDSKSGLDEAILAHLDELGIEADPEIFAVLMKSNRLVLLLDGFDEIKSSERSRMARELESLARAYPDTTVVVSSRPNSGLGGSVYFHTFPILPLSEETKKEFIIKLTENKQDREMILDVIFCSDILPEVTATPLMLTLFVITFKARQFKPDTVAEFYSLIFPTMLYRHDRMKVGFKRDRESGLSDFIIQKLFETFCFLTQKIDVLRSDRYKLLGVIEEAVKFEGITSVVPESLLSDYLKITGLLVSDGFESYSFSHKSIQEFFSASFVSRLPEDSKKVYYESLIGNDEKFAKWRNTLFFLSTIDQTSYLRFYLLPTKKRLLGLTEGEVADVGYADMVAVIGQDTRVKATEEGEFLGIYWDDRWLLLISLNLVGLLRQILKLF</sequence>
<evidence type="ECO:0000259" key="1">
    <source>
        <dbReference type="PROSITE" id="PS50837"/>
    </source>
</evidence>
<dbReference type="GO" id="GO:0016301">
    <property type="term" value="F:kinase activity"/>
    <property type="evidence" value="ECO:0007669"/>
    <property type="project" value="UniProtKB-KW"/>
</dbReference>
<dbReference type="InterPro" id="IPR055053">
    <property type="entry name" value="SNaCT11"/>
</dbReference>
<dbReference type="InterPro" id="IPR027417">
    <property type="entry name" value="P-loop_NTPase"/>
</dbReference>
<accession>A0A317C311</accession>
<dbReference type="PANTHER" id="PTHR46844">
    <property type="entry name" value="SLR5058 PROTEIN"/>
    <property type="match status" value="1"/>
</dbReference>
<name>A0A317C311_9GAMM</name>
<comment type="caution">
    <text evidence="2">The sequence shown here is derived from an EMBL/GenBank/DDBJ whole genome shotgun (WGS) entry which is preliminary data.</text>
</comment>